<sequence length="306" mass="35370">MEWKKLVQIDKEWINKYLLNQHFAQDFKLKIRGYSIRFSGNLLDFNSLGLFTAESIEKYVYSSKQIEELGEKRAWIQAQKYFGKKDPNTDGKYGEVLLFLLVESVLGCPMVAHKIKSLTNPKDQIKGGDGIFLGEYEYQSGKFHSACLIGESKIMDSFAGGIEDAFLSLDRFHNELTSAQFSSTEFMVAKQNLSDDFDLDSVYDAITPGSEEYRSNILVHPIFIMYNTNEINNIERQALTQDEAEEMIKKYFSRRGKEHLRLIQDKLANSSNLQKVFLDFFIIPVHNVQKFRNTVFYHIHGVDYNG</sequence>
<dbReference type="RefSeq" id="WP_148452236.1">
    <property type="nucleotide sequence ID" value="NZ_VSDO01000002.1"/>
</dbReference>
<keyword evidence="3" id="KW-1185">Reference proteome</keyword>
<dbReference type="OrthoDB" id="6396828at2"/>
<dbReference type="Proteomes" id="UP000325218">
    <property type="component" value="Unassembled WGS sequence"/>
</dbReference>
<gene>
    <name evidence="2" type="ORF">FRY98_12675</name>
</gene>
<feature type="domain" description="Anti-bacteriophage protein A/HamA C-terminal" evidence="1">
    <location>
        <begin position="14"/>
        <end position="297"/>
    </location>
</feature>
<proteinExistence type="predicted"/>
<accession>A0A5D0CV06</accession>
<evidence type="ECO:0000313" key="3">
    <source>
        <dbReference type="Proteomes" id="UP000325218"/>
    </source>
</evidence>
<dbReference type="InterPro" id="IPR014976">
    <property type="entry name" value="AbpA_HamA_C"/>
</dbReference>
<evidence type="ECO:0000313" key="2">
    <source>
        <dbReference type="EMBL" id="TYA13500.1"/>
    </source>
</evidence>
<dbReference type="EMBL" id="VSDO01000002">
    <property type="protein sequence ID" value="TYA13500.1"/>
    <property type="molecule type" value="Genomic_DNA"/>
</dbReference>
<organism evidence="2 3">
    <name type="scientific">Paenibacillus faecis</name>
    <dbReference type="NCBI Taxonomy" id="862114"/>
    <lineage>
        <taxon>Bacteria</taxon>
        <taxon>Bacillati</taxon>
        <taxon>Bacillota</taxon>
        <taxon>Bacilli</taxon>
        <taxon>Bacillales</taxon>
        <taxon>Paenibacillaceae</taxon>
        <taxon>Paenibacillus</taxon>
    </lineage>
</organism>
<protein>
    <submittedName>
        <fullName evidence="2">DUF1837 domain-containing protein</fullName>
    </submittedName>
</protein>
<name>A0A5D0CV06_9BACL</name>
<dbReference type="AlphaFoldDB" id="A0A5D0CV06"/>
<dbReference type="Pfam" id="PF08878">
    <property type="entry name" value="HamA"/>
    <property type="match status" value="1"/>
</dbReference>
<evidence type="ECO:0000259" key="1">
    <source>
        <dbReference type="Pfam" id="PF08878"/>
    </source>
</evidence>
<reference evidence="2 3" key="1">
    <citation type="submission" date="2019-08" db="EMBL/GenBank/DDBJ databases">
        <title>Genome sequencing of Paenibacillus faecis DSM 23593(T).</title>
        <authorList>
            <person name="Kook J.-K."/>
            <person name="Park S.-N."/>
            <person name="Lim Y.K."/>
        </authorList>
    </citation>
    <scope>NUCLEOTIDE SEQUENCE [LARGE SCALE GENOMIC DNA]</scope>
    <source>
        <strain evidence="2 3">DSM 23593</strain>
    </source>
</reference>
<comment type="caution">
    <text evidence="2">The sequence shown here is derived from an EMBL/GenBank/DDBJ whole genome shotgun (WGS) entry which is preliminary data.</text>
</comment>